<protein>
    <recommendedName>
        <fullName evidence="5">Thymidine phosphorylase</fullName>
    </recommendedName>
</protein>
<evidence type="ECO:0008006" key="5">
    <source>
        <dbReference type="Google" id="ProtNLM"/>
    </source>
</evidence>
<evidence type="ECO:0000313" key="4">
    <source>
        <dbReference type="Proteomes" id="UP000199603"/>
    </source>
</evidence>
<dbReference type="EMBL" id="FNAG01000001">
    <property type="protein sequence ID" value="SDD11056.1"/>
    <property type="molecule type" value="Genomic_DNA"/>
</dbReference>
<dbReference type="InterPro" id="IPR012434">
    <property type="entry name" value="DUF1631"/>
</dbReference>
<dbReference type="STRING" id="265719.SAMN04488509_101266"/>
<dbReference type="OrthoDB" id="6188167at2"/>
<keyword evidence="1" id="KW-0175">Coiled coil</keyword>
<name>A0A1G6S4F5_9GAMM</name>
<gene>
    <name evidence="3" type="ORF">SAMN04488509_101266</name>
</gene>
<evidence type="ECO:0000256" key="2">
    <source>
        <dbReference type="SAM" id="MobiDB-lite"/>
    </source>
</evidence>
<dbReference type="RefSeq" id="WP_091237918.1">
    <property type="nucleotide sequence ID" value="NZ_FNAG01000001.1"/>
</dbReference>
<accession>A0A1G6S4F5</accession>
<dbReference type="Proteomes" id="UP000199603">
    <property type="component" value="Unassembled WGS sequence"/>
</dbReference>
<evidence type="ECO:0000256" key="1">
    <source>
        <dbReference type="SAM" id="Coils"/>
    </source>
</evidence>
<evidence type="ECO:0000313" key="3">
    <source>
        <dbReference type="EMBL" id="SDD11056.1"/>
    </source>
</evidence>
<sequence length="775" mass="85562">MVSKSTPDNVLDINGRLAMKPGFDISSLVSGLRARAAKRLPAFLGETLDKADNTLFDFVQRADGSLNHQEYFDAMRELRKQRPMVEQRFLEHILGAFAAYERRSPLKIDLEQGGRNAQTGELSLVSEEELEEQLSARMVAVAISRGLGPALHQLNRRLGVLIGGIEIDDENSPVGPAHIAQAFRAALTGLDLSVRVKVLLFKLYEREFQRLLPAFYVDLNKALVESGVLPEIRHSVARRPGQPPRPVDSLREGEQDAAYAPPAREYAEQPQVSPAAEQALFSTLHELLETYRGARGARGAFSVPQGGEPGAGGSTPLRPLSPNEMLSVLSLYQGELPEGVSEALDDPEQSLAQRLKQELLTGAERLGLDPKTSRMSAADEDAIDLVGMLFEVLLEERDFHTDTRKTISRLIVPFVKVALLDRRMFLQKTHPARKLLNSLAEACEGNTGEAPQDRELLDRVRRTVDRLSVEFNEDVAIFETLEQEFREFIEQHRRRIALAERRAAEAQRGKERLEFARAAATAELNRRIELHPELAPAIDSFLRRYWVHHITLMGLREGHDAPKYQTALAAGDALLGAWSESRERRQFSDAAFAALRPQLEPVLQSAGCVGAAADEVLQSLFAALSPRAASPEIQQQLAGAVERNAPPADSPTLAASVQGEEVEPEPDPLAGLEFDADDVERIRKLPVGTWVQFIDEDGNAQPAKLSWQSPISNRLLFVNRRGLRYCVASAEELAAMIGSKRLVIRQNDAAFEHAMNQVLGRLRASGKAGEGASPN</sequence>
<feature type="region of interest" description="Disordered" evidence="2">
    <location>
        <begin position="640"/>
        <end position="671"/>
    </location>
</feature>
<dbReference type="Pfam" id="PF07793">
    <property type="entry name" value="DUF1631"/>
    <property type="match status" value="1"/>
</dbReference>
<dbReference type="AlphaFoldDB" id="A0A1G6S4F5"/>
<feature type="coiled-coil region" evidence="1">
    <location>
        <begin position="489"/>
        <end position="516"/>
    </location>
</feature>
<keyword evidence="4" id="KW-1185">Reference proteome</keyword>
<reference evidence="3 4" key="1">
    <citation type="submission" date="2016-10" db="EMBL/GenBank/DDBJ databases">
        <authorList>
            <person name="de Groot N.N."/>
        </authorList>
    </citation>
    <scope>NUCLEOTIDE SEQUENCE [LARGE SCALE GENOMIC DNA]</scope>
    <source>
        <strain evidence="3 4">DSM 16957</strain>
    </source>
</reference>
<feature type="region of interest" description="Disordered" evidence="2">
    <location>
        <begin position="235"/>
        <end position="256"/>
    </location>
</feature>
<organism evidence="3 4">
    <name type="scientific">Aquimonas voraii</name>
    <dbReference type="NCBI Taxonomy" id="265719"/>
    <lineage>
        <taxon>Bacteria</taxon>
        <taxon>Pseudomonadati</taxon>
        <taxon>Pseudomonadota</taxon>
        <taxon>Gammaproteobacteria</taxon>
        <taxon>Lysobacterales</taxon>
        <taxon>Lysobacteraceae</taxon>
        <taxon>Aquimonas</taxon>
    </lineage>
</organism>
<feature type="region of interest" description="Disordered" evidence="2">
    <location>
        <begin position="299"/>
        <end position="319"/>
    </location>
</feature>
<proteinExistence type="predicted"/>